<proteinExistence type="predicted"/>
<evidence type="ECO:0000313" key="1">
    <source>
        <dbReference type="EMBL" id="OPJ59835.1"/>
    </source>
</evidence>
<dbReference type="RefSeq" id="WP_079440887.1">
    <property type="nucleotide sequence ID" value="NZ_MZGT01000046.1"/>
</dbReference>
<dbReference type="AlphaFoldDB" id="A0A1V4IJD8"/>
<sequence length="95" mass="10990">MEKIPTSRIDINNNVYTLPKGYIIMSFANKSFDADKYFDAIWKGFENKRERTEAEMESAKNREGFDKPYFAPDLRILVVAPNGDYSAHCGMWCIP</sequence>
<comment type="caution">
    <text evidence="1">The sequence shown here is derived from an EMBL/GenBank/DDBJ whole genome shotgun (WGS) entry which is preliminary data.</text>
</comment>
<dbReference type="EMBL" id="MZGT01000046">
    <property type="protein sequence ID" value="OPJ59835.1"/>
    <property type="molecule type" value="Genomic_DNA"/>
</dbReference>
<name>A0A1V4IJD8_9CLOT</name>
<accession>A0A1V4IJD8</accession>
<reference evidence="1 2" key="1">
    <citation type="submission" date="2017-03" db="EMBL/GenBank/DDBJ databases">
        <title>Genome sequence of Clostridium chromiireducens DSM 23318.</title>
        <authorList>
            <person name="Poehlein A."/>
            <person name="Daniel R."/>
        </authorList>
    </citation>
    <scope>NUCLEOTIDE SEQUENCE [LARGE SCALE GENOMIC DNA]</scope>
    <source>
        <strain evidence="1 2">DSM 23318</strain>
    </source>
</reference>
<evidence type="ECO:0000313" key="2">
    <source>
        <dbReference type="Proteomes" id="UP000191056"/>
    </source>
</evidence>
<keyword evidence="2" id="KW-1185">Reference proteome</keyword>
<dbReference type="Proteomes" id="UP000191056">
    <property type="component" value="Unassembled WGS sequence"/>
</dbReference>
<organism evidence="1 2">
    <name type="scientific">Clostridium chromiireducens</name>
    <dbReference type="NCBI Taxonomy" id="225345"/>
    <lineage>
        <taxon>Bacteria</taxon>
        <taxon>Bacillati</taxon>
        <taxon>Bacillota</taxon>
        <taxon>Clostridia</taxon>
        <taxon>Eubacteriales</taxon>
        <taxon>Clostridiaceae</taxon>
        <taxon>Clostridium</taxon>
    </lineage>
</organism>
<dbReference type="OrthoDB" id="62792at2"/>
<gene>
    <name evidence="1" type="ORF">CLCHR_32930</name>
</gene>
<protein>
    <submittedName>
        <fullName evidence="1">Uncharacterized protein</fullName>
    </submittedName>
</protein>